<name>A0A6B8VW29_9CORY</name>
<evidence type="ECO:0008006" key="3">
    <source>
        <dbReference type="Google" id="ProtNLM"/>
    </source>
</evidence>
<organism evidence="1 2">
    <name type="scientific">Corynebacterium occultum</name>
    <dbReference type="NCBI Taxonomy" id="2675219"/>
    <lineage>
        <taxon>Bacteria</taxon>
        <taxon>Bacillati</taxon>
        <taxon>Actinomycetota</taxon>
        <taxon>Actinomycetes</taxon>
        <taxon>Mycobacteriales</taxon>
        <taxon>Corynebacteriaceae</taxon>
        <taxon>Corynebacterium</taxon>
    </lineage>
</organism>
<gene>
    <name evidence="1" type="ORF">COCCU_07025</name>
</gene>
<dbReference type="Proteomes" id="UP000424462">
    <property type="component" value="Chromosome"/>
</dbReference>
<dbReference type="KEGG" id="cok:COCCU_07025"/>
<evidence type="ECO:0000313" key="2">
    <source>
        <dbReference type="Proteomes" id="UP000424462"/>
    </source>
</evidence>
<reference evidence="1 2" key="1">
    <citation type="submission" date="2019-11" db="EMBL/GenBank/DDBJ databases">
        <title>Complete genome sequence of Corynebacterium kalinowskii 1959, a novel Corynebacterium species isolated from soil of a small paddock in Vilsendorf, Germany.</title>
        <authorList>
            <person name="Schaffert L."/>
            <person name="Ruwe M."/>
            <person name="Milse J."/>
            <person name="Hanuschka K."/>
            <person name="Ortseifen V."/>
            <person name="Droste J."/>
            <person name="Brandt D."/>
            <person name="Schlueter L."/>
            <person name="Kutter Y."/>
            <person name="Vinke S."/>
            <person name="Viehoefer P."/>
            <person name="Jacob L."/>
            <person name="Luebke N.-C."/>
            <person name="Schulte-Berndt E."/>
            <person name="Hain C."/>
            <person name="Linder M."/>
            <person name="Schmidt P."/>
            <person name="Wollenschlaeger L."/>
            <person name="Luttermann T."/>
            <person name="Thieme E."/>
            <person name="Hassa J."/>
            <person name="Haak M."/>
            <person name="Wittchen M."/>
            <person name="Mentz A."/>
            <person name="Persicke M."/>
            <person name="Busche T."/>
            <person name="Ruckert C."/>
        </authorList>
    </citation>
    <scope>NUCLEOTIDE SEQUENCE [LARGE SCALE GENOMIC DNA]</scope>
    <source>
        <strain evidence="1 2">2039</strain>
    </source>
</reference>
<evidence type="ECO:0000313" key="1">
    <source>
        <dbReference type="EMBL" id="QGU07339.1"/>
    </source>
</evidence>
<dbReference type="EMBL" id="CP046455">
    <property type="protein sequence ID" value="QGU07339.1"/>
    <property type="molecule type" value="Genomic_DNA"/>
</dbReference>
<accession>A0A6B8VW29</accession>
<sequence>MTRVLELGGIEPLSMQPGERSQPLTAAGYLLGGRRIVRLVPEPLVAAEDLSLATIGAEPAYRTTVGVTAQRAIGFPAWPIISDPANARHALNLVSDLEWARRRAGSEKKKVKDRFDQLAADLSSAAPHFVPTLLEEAARIFAAVDNPTFARQMFNKARETERSHNLPVDIDRHRAMFEEFTSLGIVGIKELRAEAKAVSSRFHDRVEAFTYLLEINAIRLRAGEEPYNGLLKDLRTVGAAVGLSAAEADDRFFDAVLDSPGFLHVSAVVFKTLRGSLVRYAGERPGARRLLLSAAPTELNTDDYLSLLEDCGALPELRLNPAAWGDWLLDLIAKAPTRADRQQLLVPEILTAKDTLAGRQVEIYLGYLNPDVIDALTEAGVTVTAAAGGSWRDLFNWRRWLDRPEGAPARPLEHVAANPLLAEQARQTLSVDLIKEHAGTLLAASGARRIVAAQLEEYLTQRDGEAQSVAGLREFLFTARALAQPELARQVPDLLRPILSFDAPELLQRSVRGGVLAELAWPALEESIRRLCAKAETGTYRLFESYPAVAVLAGEHVEIIDGDRVVLAGEIPGGVDWVFGIRQVGEAAVIYFRGQTGGYFAHWLPQGETSQVQDWGGGHGNVSYSLPVPGGRLTAQGHLAVGDTELFADRGNISAQLIKELGWHTLGLDIPEGDPRTQVKSEHSTFVPCQPGTENSPLGMVNGMHAQIHLTRDGEQKITTPFGTFGARECLAVVRRPGGGFWLRDHHRLIDSATGRDLDLTGRNATPMRMVEHLPVAGLHQTRPRDESASLRMRSYSREQAAVLLDAVNADDDTAAQLLTDHLDTREPELIDAILVLARAVATLADEYAELRMTAGLDTAPEAPAGPEYALSAALAQMINPHADVETTDQVNQQVAEGIAGIIQLLQNPDSLSDGPHGLDVNGWIRIVGDETLLVARTFGPLTRRFWDTTALHELTDLIRRLIDIGLLCGEWRTAFLIDPRRYNRASTAPTSAVVDGALTFGWHGYWSAGNIQNYPVLLRDNRAQLEGVELRHPRRTPLSGPELRKVLDALDTMADPIDTAVEEVDMAAVAKVAEHTGLLPETLLYLLSRTPGYHAHEPLDKTTRELCGFTTTQAKAVHEQVTELRGHWEDIVSAAVPAGDPVTFLHGAIDADALITWWRQEFGTPTLRMTAEDHACLKTRWNDSPHLIIDVLTPVEQSTLPDTWRWETLAFYLSTLLQITQLKTWGTTERIFLATKLRWLKNQVEHRPDAHHHLSDAELGAPYTDPRLTGATEPNKQGIRVLLEGHLDGLIEDLQQEQPSTGCPWDPRNSAPDTVRAVAKQHELPEDAAAYYLQILALAEPTDRNIRTWNRWRKKDIDTAATPLVDRGLLLEATRPGAGRTRFLPGGWLPAASGTKAMEAWKAPLYLLWQDAKARPVLPFNPLLSTHRQVFTDVWHRINDDDAPGYEELDTTPYPRRRR</sequence>
<proteinExistence type="predicted"/>
<keyword evidence="2" id="KW-1185">Reference proteome</keyword>
<dbReference type="RefSeq" id="WP_156230843.1">
    <property type="nucleotide sequence ID" value="NZ_CP046455.1"/>
</dbReference>
<protein>
    <recommendedName>
        <fullName evidence="3">DNA-binding protein</fullName>
    </recommendedName>
</protein>